<organism evidence="2 3">
    <name type="scientific">Cyanomargarita calcarea GSE-NOS-MK-12-04C</name>
    <dbReference type="NCBI Taxonomy" id="2839659"/>
    <lineage>
        <taxon>Bacteria</taxon>
        <taxon>Bacillati</taxon>
        <taxon>Cyanobacteriota</taxon>
        <taxon>Cyanophyceae</taxon>
        <taxon>Nostocales</taxon>
        <taxon>Cyanomargaritaceae</taxon>
        <taxon>Cyanomargarita</taxon>
    </lineage>
</organism>
<evidence type="ECO:0000313" key="3">
    <source>
        <dbReference type="Proteomes" id="UP000729701"/>
    </source>
</evidence>
<reference evidence="2" key="2">
    <citation type="journal article" date="2022" name="Microbiol. Resour. Announc.">
        <title>Metagenome Sequencing to Explore Phylogenomics of Terrestrial Cyanobacteria.</title>
        <authorList>
            <person name="Ward R.D."/>
            <person name="Stajich J.E."/>
            <person name="Johansen J.R."/>
            <person name="Huntemann M."/>
            <person name="Clum A."/>
            <person name="Foster B."/>
            <person name="Foster B."/>
            <person name="Roux S."/>
            <person name="Palaniappan K."/>
            <person name="Varghese N."/>
            <person name="Mukherjee S."/>
            <person name="Reddy T.B.K."/>
            <person name="Daum C."/>
            <person name="Copeland A."/>
            <person name="Chen I.A."/>
            <person name="Ivanova N.N."/>
            <person name="Kyrpides N.C."/>
            <person name="Shapiro N."/>
            <person name="Eloe-Fadrosh E.A."/>
            <person name="Pietrasiak N."/>
        </authorList>
    </citation>
    <scope>NUCLEOTIDE SEQUENCE</scope>
    <source>
        <strain evidence="2">GSE-NOS-MK-12-04C</strain>
    </source>
</reference>
<dbReference type="Pfam" id="PF03476">
    <property type="entry name" value="MOSC_N"/>
    <property type="match status" value="1"/>
</dbReference>
<dbReference type="GO" id="GO:0030170">
    <property type="term" value="F:pyridoxal phosphate binding"/>
    <property type="evidence" value="ECO:0007669"/>
    <property type="project" value="InterPro"/>
</dbReference>
<dbReference type="EMBL" id="JAHHGZ010000031">
    <property type="protein sequence ID" value="MBW4670472.1"/>
    <property type="molecule type" value="Genomic_DNA"/>
</dbReference>
<protein>
    <submittedName>
        <fullName evidence="2">MOSC N-terminal beta barrel domain-containing protein</fullName>
    </submittedName>
</protein>
<dbReference type="GO" id="GO:0003824">
    <property type="term" value="F:catalytic activity"/>
    <property type="evidence" value="ECO:0007669"/>
    <property type="project" value="InterPro"/>
</dbReference>
<name>A0A951QQV3_9CYAN</name>
<gene>
    <name evidence="2" type="ORF">KME60_24405</name>
</gene>
<dbReference type="Pfam" id="PF03473">
    <property type="entry name" value="MOSC"/>
    <property type="match status" value="1"/>
</dbReference>
<dbReference type="GO" id="GO:0030151">
    <property type="term" value="F:molybdenum ion binding"/>
    <property type="evidence" value="ECO:0007669"/>
    <property type="project" value="InterPro"/>
</dbReference>
<sequence>MPYVSNIRLYPIKSLDAVEVEKATILPSGALKHDREYAICDDQDRFVNGKRNAKIHLVRSHFTLKDRTVSLKIPGNNSLQTFHLDDEKQAPEAALSEYFGFAVKLQKNSVMGFPDDTDSPGSTVISTATLTEVTSWFPDISLDEMRRRLRANIEIGGDIPPFWEDKLFAEAENHIFFRVGKVRFLGINPCARCVVPTRDSVTGERYANFQKIFVNKRKETLPEWVASSRFNHFYRLSVNTRLPASEAGKILQIGDEVEIFSELI</sequence>
<evidence type="ECO:0000259" key="1">
    <source>
        <dbReference type="PROSITE" id="PS51340"/>
    </source>
</evidence>
<evidence type="ECO:0000313" key="2">
    <source>
        <dbReference type="EMBL" id="MBW4670472.1"/>
    </source>
</evidence>
<feature type="domain" description="MOSC" evidence="1">
    <location>
        <begin position="88"/>
        <end position="260"/>
    </location>
</feature>
<accession>A0A951QQV3</accession>
<dbReference type="SUPFAM" id="SSF141673">
    <property type="entry name" value="MOSC N-terminal domain-like"/>
    <property type="match status" value="1"/>
</dbReference>
<dbReference type="Proteomes" id="UP000729701">
    <property type="component" value="Unassembled WGS sequence"/>
</dbReference>
<dbReference type="PROSITE" id="PS51340">
    <property type="entry name" value="MOSC"/>
    <property type="match status" value="1"/>
</dbReference>
<dbReference type="InterPro" id="IPR005302">
    <property type="entry name" value="MoCF_Sase_C"/>
</dbReference>
<dbReference type="AlphaFoldDB" id="A0A951QQV3"/>
<reference evidence="2" key="1">
    <citation type="submission" date="2021-05" db="EMBL/GenBank/DDBJ databases">
        <authorList>
            <person name="Pietrasiak N."/>
            <person name="Ward R."/>
            <person name="Stajich J.E."/>
            <person name="Kurbessoian T."/>
        </authorList>
    </citation>
    <scope>NUCLEOTIDE SEQUENCE</scope>
    <source>
        <strain evidence="2">GSE-NOS-MK-12-04C</strain>
    </source>
</reference>
<dbReference type="InterPro" id="IPR005303">
    <property type="entry name" value="MOCOS_middle"/>
</dbReference>
<comment type="caution">
    <text evidence="2">The sequence shown here is derived from an EMBL/GenBank/DDBJ whole genome shotgun (WGS) entry which is preliminary data.</text>
</comment>
<proteinExistence type="predicted"/>